<keyword evidence="3" id="KW-0998">Cell outer membrane</keyword>
<dbReference type="RefSeq" id="WP_010552926.1">
    <property type="nucleotide sequence ID" value="NZ_CP011026.1"/>
</dbReference>
<dbReference type="Gene3D" id="2.40.170.20">
    <property type="entry name" value="TonB-dependent receptor, beta-barrel domain"/>
    <property type="match status" value="1"/>
</dbReference>
<keyword evidence="2 4" id="KW-0472">Membrane</keyword>
<evidence type="ECO:0000256" key="3">
    <source>
        <dbReference type="ARBA" id="ARBA00023237"/>
    </source>
</evidence>
<organism evidence="8 9">
    <name type="scientific">Pseudoalteromonas arctica A 37-1-2</name>
    <dbReference type="NCBI Taxonomy" id="1117313"/>
    <lineage>
        <taxon>Bacteria</taxon>
        <taxon>Pseudomonadati</taxon>
        <taxon>Pseudomonadota</taxon>
        <taxon>Gammaproteobacteria</taxon>
        <taxon>Alteromonadales</taxon>
        <taxon>Pseudoalteromonadaceae</taxon>
        <taxon>Pseudoalteromonas</taxon>
    </lineage>
</organism>
<feature type="signal peptide" evidence="5">
    <location>
        <begin position="1"/>
        <end position="32"/>
    </location>
</feature>
<keyword evidence="4" id="KW-0798">TonB box</keyword>
<dbReference type="EMBL" id="CP011026">
    <property type="protein sequence ID" value="ATC88951.1"/>
    <property type="molecule type" value="Genomic_DNA"/>
</dbReference>
<dbReference type="KEGG" id="part:PARC_b0792"/>
<comment type="similarity">
    <text evidence="4">Belongs to the TonB-dependent receptor family.</text>
</comment>
<dbReference type="GO" id="GO:0009279">
    <property type="term" value="C:cell outer membrane"/>
    <property type="evidence" value="ECO:0007669"/>
    <property type="project" value="UniProtKB-SubCell"/>
</dbReference>
<dbReference type="OrthoDB" id="9768470at2"/>
<dbReference type="Gene3D" id="2.170.130.10">
    <property type="entry name" value="TonB-dependent receptor, plug domain"/>
    <property type="match status" value="1"/>
</dbReference>
<name>A0A290SFF7_9GAMM</name>
<keyword evidence="5" id="KW-0732">Signal</keyword>
<protein>
    <recommendedName>
        <fullName evidence="10">TonB-dependent receptor plug domain-containing protein</fullName>
    </recommendedName>
</protein>
<dbReference type="SUPFAM" id="SSF56935">
    <property type="entry name" value="Porins"/>
    <property type="match status" value="1"/>
</dbReference>
<feature type="domain" description="TonB-dependent receptor-like beta-barrel" evidence="6">
    <location>
        <begin position="413"/>
        <end position="868"/>
    </location>
</feature>
<evidence type="ECO:0000256" key="5">
    <source>
        <dbReference type="SAM" id="SignalP"/>
    </source>
</evidence>
<accession>A0A290SFF7</accession>
<proteinExistence type="inferred from homology"/>
<evidence type="ECO:0000256" key="2">
    <source>
        <dbReference type="ARBA" id="ARBA00023136"/>
    </source>
</evidence>
<dbReference type="Proteomes" id="UP000016505">
    <property type="component" value="Chromosome II"/>
</dbReference>
<dbReference type="PANTHER" id="PTHR40980:SF5">
    <property type="entry name" value="TONB-DEPENDENT RECEPTOR"/>
    <property type="match status" value="1"/>
</dbReference>
<dbReference type="InterPro" id="IPR037066">
    <property type="entry name" value="Plug_dom_sf"/>
</dbReference>
<feature type="domain" description="TonB-dependent receptor plug" evidence="7">
    <location>
        <begin position="67"/>
        <end position="151"/>
    </location>
</feature>
<evidence type="ECO:0000259" key="6">
    <source>
        <dbReference type="Pfam" id="PF00593"/>
    </source>
</evidence>
<dbReference type="Pfam" id="PF00593">
    <property type="entry name" value="TonB_dep_Rec_b-barrel"/>
    <property type="match status" value="1"/>
</dbReference>
<evidence type="ECO:0000256" key="4">
    <source>
        <dbReference type="RuleBase" id="RU003357"/>
    </source>
</evidence>
<evidence type="ECO:0000259" key="7">
    <source>
        <dbReference type="Pfam" id="PF07715"/>
    </source>
</evidence>
<comment type="subcellular location">
    <subcellularLocation>
        <location evidence="1 4">Cell outer membrane</location>
    </subcellularLocation>
</comment>
<dbReference type="PANTHER" id="PTHR40980">
    <property type="entry name" value="PLUG DOMAIN-CONTAINING PROTEIN"/>
    <property type="match status" value="1"/>
</dbReference>
<dbReference type="InterPro" id="IPR036942">
    <property type="entry name" value="Beta-barrel_TonB_sf"/>
</dbReference>
<reference evidence="8 9" key="1">
    <citation type="journal article" date="2012" name="J. Bacteriol.">
        <title>Genome sequences of type strains of seven species of the marine bacterium Pseudoalteromonas.</title>
        <authorList>
            <person name="Xie B.B."/>
            <person name="Shu Y.L."/>
            <person name="Qin Q.L."/>
            <person name="Rong J.C."/>
            <person name="Zhang X.Y."/>
            <person name="Chen X.L."/>
            <person name="Shi M."/>
            <person name="He H.L."/>
            <person name="Zhou B.C."/>
            <person name="Zhang Y.Z."/>
        </authorList>
    </citation>
    <scope>NUCLEOTIDE SEQUENCE [LARGE SCALE GENOMIC DNA]</scope>
    <source>
        <strain evidence="8 9">A 37-1-2</strain>
    </source>
</reference>
<dbReference type="InterPro" id="IPR000531">
    <property type="entry name" value="Beta-barrel_TonB"/>
</dbReference>
<dbReference type="InterPro" id="IPR012910">
    <property type="entry name" value="Plug_dom"/>
</dbReference>
<feature type="chain" id="PRO_5011996149" description="TonB-dependent receptor plug domain-containing protein" evidence="5">
    <location>
        <begin position="33"/>
        <end position="900"/>
    </location>
</feature>
<evidence type="ECO:0000256" key="1">
    <source>
        <dbReference type="ARBA" id="ARBA00004442"/>
    </source>
</evidence>
<evidence type="ECO:0000313" key="9">
    <source>
        <dbReference type="Proteomes" id="UP000016505"/>
    </source>
</evidence>
<evidence type="ECO:0000313" key="8">
    <source>
        <dbReference type="EMBL" id="ATC88951.1"/>
    </source>
</evidence>
<evidence type="ECO:0008006" key="10">
    <source>
        <dbReference type="Google" id="ProtNLM"/>
    </source>
</evidence>
<gene>
    <name evidence="8" type="ORF">PARC_b0792</name>
</gene>
<dbReference type="AlphaFoldDB" id="A0A290SFF7"/>
<sequence>MKSFKPSTLALSKLNYAVMAALLGLSVNTATAAEQQVEEQEIEEVVAVGQRLKGSAGAVLQERQNQAFVADIMGADQISRTGDSDAASALRRVTGLTLVDGKFIYVRGLGERYSSTQLNSMYVPSPDPTRSVVPLDLFPSEIIESLSVQKSFSPDMPAHFGGGNVNIRTKSIPSDFLLKVQVGTSYNTSNSDTGYFYSGGDDDWMGRDDGSRALSDVFTTALTSDAGLEGNINTTLAERKILIQSLDWDVGISEKDVDPAMNFSIALGDRFESEAGTFGVLAAVSYDNEWEVVQEQSGSSLGSLGCEDKCFAQYYDGTSTEQNVRWSGTLNLGYELNSNHKFELTNIALHDMSDRVRNRDYFDANETEEGVTELRRVDITYEEREMFSTQLKGTHNFPELNNLFFDWYGGLSRANRNAPGGLDVVYQQNLVDGVLESEQLQDVAATNITREYQVLHDDVETFGWNMGMPFYGDGYELELKIGGDFSEKKRDASNVKFGITHRGISDEYSFGSNVSDIFADENTANDAFYASVTGSGIFDDGTTDSDKYSAAHKLDAYYFMADYFYQNTWRFTGGVRWEDFSQVSVGYEAHTNFFENTLQEIQDVAINEDNFFPSLAVTYIMDEEMQFRLNLSETTIRPDLRDVSSSFFVDPLTEFLVRGSPSLQSSNLKNVDFRFEWYMPSGNNLSVALFYKDIENPIEMVELAGVGGASPQLLTANAQSGKLSGIEVDFLTDFGFINKDWSSAFLSGNVTLSDSSVNLGINDSDGVDSLFETQLKEALEADTVSNIVTNNERRLVGHSEWVANLQMGYDSDDGFHSTSLIYNVFGPRIIVPGTRGNEDAEEKSFHSVDLVYSYFPNFNSKVNFKVKNMLGQEKEIEQEGLTLWGQDTGTEFSLSYSYEF</sequence>
<dbReference type="Pfam" id="PF07715">
    <property type="entry name" value="Plug"/>
    <property type="match status" value="1"/>
</dbReference>